<gene>
    <name evidence="2" type="ORF">D1164_06730</name>
</gene>
<evidence type="ECO:0000313" key="2">
    <source>
        <dbReference type="EMBL" id="RIH65955.1"/>
    </source>
</evidence>
<dbReference type="InterPro" id="IPR036237">
    <property type="entry name" value="Xyl_isomerase-like_sf"/>
</dbReference>
<dbReference type="Gene3D" id="3.20.20.150">
    <property type="entry name" value="Divalent-metal-dependent TIM barrel enzymes"/>
    <property type="match status" value="1"/>
</dbReference>
<dbReference type="Pfam" id="PF01261">
    <property type="entry name" value="AP_endonuc_2"/>
    <property type="match status" value="1"/>
</dbReference>
<dbReference type="InterPro" id="IPR006311">
    <property type="entry name" value="TAT_signal"/>
</dbReference>
<organism evidence="2 3">
    <name type="scientific">Mariniphaga sediminis</name>
    <dbReference type="NCBI Taxonomy" id="1628158"/>
    <lineage>
        <taxon>Bacteria</taxon>
        <taxon>Pseudomonadati</taxon>
        <taxon>Bacteroidota</taxon>
        <taxon>Bacteroidia</taxon>
        <taxon>Marinilabiliales</taxon>
        <taxon>Prolixibacteraceae</taxon>
        <taxon>Mariniphaga</taxon>
    </lineage>
</organism>
<name>A0A399D1T7_9BACT</name>
<protein>
    <submittedName>
        <fullName evidence="2">Sugar phosphate isomerase/epimerase</fullName>
    </submittedName>
</protein>
<dbReference type="SUPFAM" id="SSF51658">
    <property type="entry name" value="Xylose isomerase-like"/>
    <property type="match status" value="1"/>
</dbReference>
<keyword evidence="3" id="KW-1185">Reference proteome</keyword>
<evidence type="ECO:0000259" key="1">
    <source>
        <dbReference type="Pfam" id="PF01261"/>
    </source>
</evidence>
<reference evidence="2 3" key="1">
    <citation type="journal article" date="2015" name="Int. J. Syst. Evol. Microbiol.">
        <title>Mariniphaga sediminis sp. nov., isolated from coastal sediment.</title>
        <authorList>
            <person name="Wang F.Q."/>
            <person name="Shen Q.Y."/>
            <person name="Chen G.J."/>
            <person name="Du Z.J."/>
        </authorList>
    </citation>
    <scope>NUCLEOTIDE SEQUENCE [LARGE SCALE GENOMIC DNA]</scope>
    <source>
        <strain evidence="2 3">SY21</strain>
    </source>
</reference>
<keyword evidence="2" id="KW-0413">Isomerase</keyword>
<dbReference type="PANTHER" id="PTHR12110">
    <property type="entry name" value="HYDROXYPYRUVATE ISOMERASE"/>
    <property type="match status" value="1"/>
</dbReference>
<dbReference type="GO" id="GO:0016853">
    <property type="term" value="F:isomerase activity"/>
    <property type="evidence" value="ECO:0007669"/>
    <property type="project" value="UniProtKB-KW"/>
</dbReference>
<evidence type="ECO:0000313" key="3">
    <source>
        <dbReference type="Proteomes" id="UP000266441"/>
    </source>
</evidence>
<dbReference type="EMBL" id="QWET01000004">
    <property type="protein sequence ID" value="RIH65955.1"/>
    <property type="molecule type" value="Genomic_DNA"/>
</dbReference>
<comment type="caution">
    <text evidence="2">The sequence shown here is derived from an EMBL/GenBank/DDBJ whole genome shotgun (WGS) entry which is preliminary data.</text>
</comment>
<accession>A0A399D1T7</accession>
<dbReference type="Proteomes" id="UP000266441">
    <property type="component" value="Unassembled WGS sequence"/>
</dbReference>
<dbReference type="AlphaFoldDB" id="A0A399D1T7"/>
<dbReference type="PROSITE" id="PS51318">
    <property type="entry name" value="TAT"/>
    <property type="match status" value="1"/>
</dbReference>
<sequence>MMYSRRNFIKTGVTGIAATGVSGNVFASELFGTKSKPVRPIHVFTKCLQFLNYQEIAELLAIHGFDGADLTVRPGGQVLPENVATDLPKAVKALRDAGVNSYMITTSINNPDDKLTRSILKTMAELGIRYYRMGYLDYNNSKTISENLEAHKSTFEKLEKVNREFGVHGGYQNHSGRRVGGPVWDLYTLLKDRDPEFIGVQYDIRHATVEGAISWPIGMKLLAPWIKTTDIKDFIWEKNEKGTWKIKNVPLGEGMVDFKAYFELYKSLDIEAPVSIHYEYDLGGAEHGHLDPKMSREEIFSCLKKDLQFLKKQFQQFNL</sequence>
<dbReference type="PANTHER" id="PTHR12110:SF41">
    <property type="entry name" value="INOSOSE DEHYDRATASE"/>
    <property type="match status" value="1"/>
</dbReference>
<dbReference type="InterPro" id="IPR050312">
    <property type="entry name" value="IolE/XylAMocC-like"/>
</dbReference>
<dbReference type="RefSeq" id="WP_119349190.1">
    <property type="nucleotide sequence ID" value="NZ_QWET01000004.1"/>
</dbReference>
<dbReference type="OrthoDB" id="2561798at2"/>
<feature type="domain" description="Xylose isomerase-like TIM barrel" evidence="1">
    <location>
        <begin position="59"/>
        <end position="282"/>
    </location>
</feature>
<proteinExistence type="predicted"/>
<dbReference type="InterPro" id="IPR013022">
    <property type="entry name" value="Xyl_isomerase-like_TIM-brl"/>
</dbReference>